<accession>A0A9Q8L7X9</accession>
<evidence type="ECO:0000256" key="3">
    <source>
        <dbReference type="ARBA" id="ARBA00024226"/>
    </source>
</evidence>
<dbReference type="EMBL" id="CP090163">
    <property type="protein sequence ID" value="UJO12369.1"/>
    <property type="molecule type" value="Genomic_DNA"/>
</dbReference>
<dbReference type="FunFam" id="3.40.309.10:FF:000012">
    <property type="entry name" value="Betaine aldehyde dehydrogenase"/>
    <property type="match status" value="1"/>
</dbReference>
<proteinExistence type="inferred from homology"/>
<name>A0A9Q8L7X9_PASFU</name>
<sequence length="492" mass="52292">MSSLGEIQTNLFINGKYVPSSSGETLTIVSPFDDSVVTDKVQVASEKDVDAAVVAAKAAFPSWRSTSGAKRADIMLKFASLLESNIDKLARLESAAMGQPISVAKKFLLGPIALWKYYAGYAGKVAGESFPPDEDGTYKIVQYEPLGVCAGICAWNGSHVLAAWKMAPAMATGNTFILKSSEKSPLALTAYGDLINEAGFPPGVINVLTGAGPVGSLLAYHMDIAKIAFTGSAVAGRKVMEAASKSNLKHVSLELGGKSPALIFDDANLENAVEHSSTSFLRNSGQICFAASRVLVQEGIAPKFIEAIKTAFEKADEKMGDPNLEDTAFGPLADKKQFERVMSFMTGAREEGVQVLVGGERKGDKGTFVRPTIFLNPDLKSKVYTDEIFGPAISLRTFKDEEEAIALANDTTYGLGSTIYTSDIARALRVATQIEAGTVGINSAFATNAQTPFGGFKQSGYGRESGIEGLKEYVQAKTIHINLNVPPPKVAQ</sequence>
<keyword evidence="2 6" id="KW-0560">Oxidoreductase</keyword>
<evidence type="ECO:0000256" key="4">
    <source>
        <dbReference type="ARBA" id="ARBA00049194"/>
    </source>
</evidence>
<dbReference type="EC" id="1.2.1.3" evidence="3"/>
<dbReference type="PROSITE" id="PS00687">
    <property type="entry name" value="ALDEHYDE_DEHYDR_GLU"/>
    <property type="match status" value="1"/>
</dbReference>
<dbReference type="Pfam" id="PF00171">
    <property type="entry name" value="Aldedh"/>
    <property type="match status" value="1"/>
</dbReference>
<evidence type="ECO:0000259" key="7">
    <source>
        <dbReference type="Pfam" id="PF00171"/>
    </source>
</evidence>
<evidence type="ECO:0000256" key="1">
    <source>
        <dbReference type="ARBA" id="ARBA00009986"/>
    </source>
</evidence>
<dbReference type="PANTHER" id="PTHR11699">
    <property type="entry name" value="ALDEHYDE DEHYDROGENASE-RELATED"/>
    <property type="match status" value="1"/>
</dbReference>
<evidence type="ECO:0000256" key="2">
    <source>
        <dbReference type="ARBA" id="ARBA00023002"/>
    </source>
</evidence>
<evidence type="ECO:0000256" key="6">
    <source>
        <dbReference type="RuleBase" id="RU003345"/>
    </source>
</evidence>
<keyword evidence="9" id="KW-1185">Reference proteome</keyword>
<dbReference type="OMA" id="PWNSNAG"/>
<evidence type="ECO:0000256" key="5">
    <source>
        <dbReference type="PROSITE-ProRule" id="PRU10007"/>
    </source>
</evidence>
<dbReference type="Gene3D" id="3.40.309.10">
    <property type="entry name" value="Aldehyde Dehydrogenase, Chain A, domain 2"/>
    <property type="match status" value="1"/>
</dbReference>
<dbReference type="GO" id="GO:0004029">
    <property type="term" value="F:aldehyde dehydrogenase (NAD+) activity"/>
    <property type="evidence" value="ECO:0007669"/>
    <property type="project" value="UniProtKB-EC"/>
</dbReference>
<dbReference type="RefSeq" id="XP_047756735.1">
    <property type="nucleotide sequence ID" value="XM_047899708.1"/>
</dbReference>
<feature type="active site" evidence="5">
    <location>
        <position position="254"/>
    </location>
</feature>
<dbReference type="InterPro" id="IPR015590">
    <property type="entry name" value="Aldehyde_DH_dom"/>
</dbReference>
<protein>
    <recommendedName>
        <fullName evidence="3">aldehyde dehydrogenase (NAD(+))</fullName>
        <ecNumber evidence="3">1.2.1.3</ecNumber>
    </recommendedName>
</protein>
<dbReference type="SUPFAM" id="SSF53720">
    <property type="entry name" value="ALDH-like"/>
    <property type="match status" value="1"/>
</dbReference>
<dbReference type="OrthoDB" id="310895at2759"/>
<feature type="domain" description="Aldehyde dehydrogenase" evidence="7">
    <location>
        <begin position="17"/>
        <end position="479"/>
    </location>
</feature>
<dbReference type="KEGG" id="ffu:CLAFUR5_00560"/>
<organism evidence="8 9">
    <name type="scientific">Passalora fulva</name>
    <name type="common">Tomato leaf mold</name>
    <name type="synonym">Cladosporium fulvum</name>
    <dbReference type="NCBI Taxonomy" id="5499"/>
    <lineage>
        <taxon>Eukaryota</taxon>
        <taxon>Fungi</taxon>
        <taxon>Dikarya</taxon>
        <taxon>Ascomycota</taxon>
        <taxon>Pezizomycotina</taxon>
        <taxon>Dothideomycetes</taxon>
        <taxon>Dothideomycetidae</taxon>
        <taxon>Mycosphaerellales</taxon>
        <taxon>Mycosphaerellaceae</taxon>
        <taxon>Fulvia</taxon>
    </lineage>
</organism>
<reference evidence="8" key="2">
    <citation type="journal article" date="2022" name="Microb. Genom.">
        <title>A chromosome-scale genome assembly of the tomato pathogen Cladosporium fulvum reveals a compartmentalized genome architecture and the presence of a dispensable chromosome.</title>
        <authorList>
            <person name="Zaccaron A.Z."/>
            <person name="Chen L.H."/>
            <person name="Samaras A."/>
            <person name="Stergiopoulos I."/>
        </authorList>
    </citation>
    <scope>NUCLEOTIDE SEQUENCE</scope>
    <source>
        <strain evidence="8">Race5_Kim</strain>
    </source>
</reference>
<dbReference type="GeneID" id="71980438"/>
<dbReference type="InterPro" id="IPR016161">
    <property type="entry name" value="Ald_DH/histidinol_DH"/>
</dbReference>
<gene>
    <name evidence="8" type="ORF">CLAFUR5_00560</name>
</gene>
<evidence type="ECO:0000313" key="8">
    <source>
        <dbReference type="EMBL" id="UJO12369.1"/>
    </source>
</evidence>
<dbReference type="InterPro" id="IPR029510">
    <property type="entry name" value="Ald_DH_CS_GLU"/>
</dbReference>
<dbReference type="Gene3D" id="3.40.605.10">
    <property type="entry name" value="Aldehyde Dehydrogenase, Chain A, domain 1"/>
    <property type="match status" value="1"/>
</dbReference>
<evidence type="ECO:0000313" key="9">
    <source>
        <dbReference type="Proteomes" id="UP000756132"/>
    </source>
</evidence>
<comment type="catalytic activity">
    <reaction evidence="4">
        <text>an aldehyde + NAD(+) + H2O = a carboxylate + NADH + 2 H(+)</text>
        <dbReference type="Rhea" id="RHEA:16185"/>
        <dbReference type="ChEBI" id="CHEBI:15377"/>
        <dbReference type="ChEBI" id="CHEBI:15378"/>
        <dbReference type="ChEBI" id="CHEBI:17478"/>
        <dbReference type="ChEBI" id="CHEBI:29067"/>
        <dbReference type="ChEBI" id="CHEBI:57540"/>
        <dbReference type="ChEBI" id="CHEBI:57945"/>
        <dbReference type="EC" id="1.2.1.3"/>
    </reaction>
</comment>
<dbReference type="AlphaFoldDB" id="A0A9Q8L7X9"/>
<comment type="similarity">
    <text evidence="1 6">Belongs to the aldehyde dehydrogenase family.</text>
</comment>
<dbReference type="FunFam" id="3.40.605.10:FF:000007">
    <property type="entry name" value="NAD/NADP-dependent betaine aldehyde dehydrogenase"/>
    <property type="match status" value="1"/>
</dbReference>
<reference evidence="8" key="1">
    <citation type="submission" date="2021-12" db="EMBL/GenBank/DDBJ databases">
        <authorList>
            <person name="Zaccaron A."/>
            <person name="Stergiopoulos I."/>
        </authorList>
    </citation>
    <scope>NUCLEOTIDE SEQUENCE</scope>
    <source>
        <strain evidence="8">Race5_Kim</strain>
    </source>
</reference>
<dbReference type="InterPro" id="IPR016163">
    <property type="entry name" value="Ald_DH_C"/>
</dbReference>
<dbReference type="InterPro" id="IPR016162">
    <property type="entry name" value="Ald_DH_N"/>
</dbReference>
<dbReference type="Proteomes" id="UP000756132">
    <property type="component" value="Chromosome 1"/>
</dbReference>